<organism evidence="3 4">
    <name type="scientific">Sphingobium lignivorans</name>
    <dbReference type="NCBI Taxonomy" id="2735886"/>
    <lineage>
        <taxon>Bacteria</taxon>
        <taxon>Pseudomonadati</taxon>
        <taxon>Pseudomonadota</taxon>
        <taxon>Alphaproteobacteria</taxon>
        <taxon>Sphingomonadales</taxon>
        <taxon>Sphingomonadaceae</taxon>
        <taxon>Sphingobium</taxon>
    </lineage>
</organism>
<dbReference type="Pfam" id="PF07589">
    <property type="entry name" value="PEP-CTERM"/>
    <property type="match status" value="1"/>
</dbReference>
<evidence type="ECO:0000313" key="3">
    <source>
        <dbReference type="EMBL" id="MBB5985345.1"/>
    </source>
</evidence>
<gene>
    <name evidence="3" type="ORF">HNP60_001319</name>
</gene>
<protein>
    <recommendedName>
        <fullName evidence="2">Ice-binding protein C-terminal domain-containing protein</fullName>
    </recommendedName>
</protein>
<evidence type="ECO:0000313" key="4">
    <source>
        <dbReference type="Proteomes" id="UP001138540"/>
    </source>
</evidence>
<keyword evidence="4" id="KW-1185">Reference proteome</keyword>
<dbReference type="RefSeq" id="WP_260394750.1">
    <property type="nucleotide sequence ID" value="NZ_JACHKA010000001.1"/>
</dbReference>
<proteinExistence type="predicted"/>
<accession>A0ABR6NDI9</accession>
<sequence>MLKFNVLTTAAMAALAAGIVIAQPAVAATQTVTSLGLPVPAGTEWGSLPGENTGGGDAYISSAAPRSGNGSLELVGDRTRVQTGVQYGGPGVATNLGLLSDVLSLVFDWQVAADSARQTYTPALRLMVQDGAQRSELIWEGAYNPGVGGLASANPTGAWYSTNSTDVFWQFATGLGPNEDGGMLQLHTITDWAASNYYSDAAYVTAISVGAGSGATLGYHAFVDNVTFTTTGGSTTYNFEMQAPVPEPATWAMMIGGLGLVGASMRRRSTKVQFA</sequence>
<dbReference type="Proteomes" id="UP001138540">
    <property type="component" value="Unassembled WGS sequence"/>
</dbReference>
<evidence type="ECO:0000256" key="1">
    <source>
        <dbReference type="SAM" id="SignalP"/>
    </source>
</evidence>
<reference evidence="3 4" key="1">
    <citation type="submission" date="2020-08" db="EMBL/GenBank/DDBJ databases">
        <title>Exploring microbial biodiversity for novel pathways involved in the catabolism of aromatic compounds derived from lignin.</title>
        <authorList>
            <person name="Elkins J."/>
        </authorList>
    </citation>
    <scope>NUCLEOTIDE SEQUENCE [LARGE SCALE GENOMIC DNA]</scope>
    <source>
        <strain evidence="3 4">B1D3A</strain>
    </source>
</reference>
<comment type="caution">
    <text evidence="3">The sequence shown here is derived from an EMBL/GenBank/DDBJ whole genome shotgun (WGS) entry which is preliminary data.</text>
</comment>
<dbReference type="NCBIfam" id="NF035944">
    <property type="entry name" value="PEPxxWA-CTERM"/>
    <property type="match status" value="1"/>
</dbReference>
<dbReference type="NCBIfam" id="TIGR02595">
    <property type="entry name" value="PEP_CTERM"/>
    <property type="match status" value="1"/>
</dbReference>
<name>A0ABR6NDI9_9SPHN</name>
<feature type="chain" id="PRO_5046028840" description="Ice-binding protein C-terminal domain-containing protein" evidence="1">
    <location>
        <begin position="28"/>
        <end position="275"/>
    </location>
</feature>
<keyword evidence="1" id="KW-0732">Signal</keyword>
<dbReference type="EMBL" id="JACHKA010000001">
    <property type="protein sequence ID" value="MBB5985345.1"/>
    <property type="molecule type" value="Genomic_DNA"/>
</dbReference>
<dbReference type="InterPro" id="IPR013424">
    <property type="entry name" value="Ice-binding_C"/>
</dbReference>
<feature type="domain" description="Ice-binding protein C-terminal" evidence="2">
    <location>
        <begin position="244"/>
        <end position="268"/>
    </location>
</feature>
<evidence type="ECO:0000259" key="2">
    <source>
        <dbReference type="Pfam" id="PF07589"/>
    </source>
</evidence>
<feature type="signal peptide" evidence="1">
    <location>
        <begin position="1"/>
        <end position="27"/>
    </location>
</feature>